<dbReference type="InterPro" id="IPR006664">
    <property type="entry name" value="OMP_bac"/>
</dbReference>
<dbReference type="Proteomes" id="UP000606600">
    <property type="component" value="Unassembled WGS sequence"/>
</dbReference>
<evidence type="ECO:0000313" key="7">
    <source>
        <dbReference type="EMBL" id="MBD1365103.1"/>
    </source>
</evidence>
<reference evidence="7 8" key="1">
    <citation type="submission" date="2020-09" db="EMBL/GenBank/DDBJ databases">
        <title>Novel species of Mucilaginibacter isolated from a glacier on the Tibetan Plateau.</title>
        <authorList>
            <person name="Liu Q."/>
            <person name="Xin Y.-H."/>
        </authorList>
    </citation>
    <scope>NUCLEOTIDE SEQUENCE [LARGE SCALE GENOMIC DNA]</scope>
    <source>
        <strain evidence="7 8">ZT4R22</strain>
    </source>
</reference>
<evidence type="ECO:0000256" key="1">
    <source>
        <dbReference type="ARBA" id="ARBA00004442"/>
    </source>
</evidence>
<dbReference type="InterPro" id="IPR006665">
    <property type="entry name" value="OmpA-like"/>
</dbReference>
<dbReference type="PANTHER" id="PTHR30329:SF21">
    <property type="entry name" value="LIPOPROTEIN YIAD-RELATED"/>
    <property type="match status" value="1"/>
</dbReference>
<name>A0ABR7WSE2_9SPHI</name>
<dbReference type="CDD" id="cd07185">
    <property type="entry name" value="OmpA_C-like"/>
    <property type="match status" value="1"/>
</dbReference>
<keyword evidence="8" id="KW-1185">Reference proteome</keyword>
<keyword evidence="5" id="KW-0812">Transmembrane</keyword>
<dbReference type="Pfam" id="PF00691">
    <property type="entry name" value="OmpA"/>
    <property type="match status" value="1"/>
</dbReference>
<dbReference type="Gene3D" id="3.30.1330.60">
    <property type="entry name" value="OmpA-like domain"/>
    <property type="match status" value="1"/>
</dbReference>
<keyword evidence="3" id="KW-0998">Cell outer membrane</keyword>
<organism evidence="7 8">
    <name type="scientific">Mucilaginibacter pankratovii</name>
    <dbReference type="NCBI Taxonomy" id="2772110"/>
    <lineage>
        <taxon>Bacteria</taxon>
        <taxon>Pseudomonadati</taxon>
        <taxon>Bacteroidota</taxon>
        <taxon>Sphingobacteriia</taxon>
        <taxon>Sphingobacteriales</taxon>
        <taxon>Sphingobacteriaceae</taxon>
        <taxon>Mucilaginibacter</taxon>
    </lineage>
</organism>
<keyword evidence="5" id="KW-1133">Transmembrane helix</keyword>
<proteinExistence type="predicted"/>
<evidence type="ECO:0000256" key="5">
    <source>
        <dbReference type="SAM" id="Phobius"/>
    </source>
</evidence>
<comment type="caution">
    <text evidence="7">The sequence shown here is derived from an EMBL/GenBank/DDBJ whole genome shotgun (WGS) entry which is preliminary data.</text>
</comment>
<accession>A0ABR7WSE2</accession>
<dbReference type="PANTHER" id="PTHR30329">
    <property type="entry name" value="STATOR ELEMENT OF FLAGELLAR MOTOR COMPLEX"/>
    <property type="match status" value="1"/>
</dbReference>
<dbReference type="SUPFAM" id="SSF103088">
    <property type="entry name" value="OmpA-like"/>
    <property type="match status" value="1"/>
</dbReference>
<evidence type="ECO:0000313" key="8">
    <source>
        <dbReference type="Proteomes" id="UP000606600"/>
    </source>
</evidence>
<dbReference type="InterPro" id="IPR050330">
    <property type="entry name" value="Bact_OuterMem_StrucFunc"/>
</dbReference>
<dbReference type="EMBL" id="JACWMY010000007">
    <property type="protein sequence ID" value="MBD1365103.1"/>
    <property type="molecule type" value="Genomic_DNA"/>
</dbReference>
<comment type="subcellular location">
    <subcellularLocation>
        <location evidence="1">Cell outer membrane</location>
    </subcellularLocation>
</comment>
<gene>
    <name evidence="7" type="ORF">IDJ77_14875</name>
</gene>
<dbReference type="InterPro" id="IPR036737">
    <property type="entry name" value="OmpA-like_sf"/>
</dbReference>
<evidence type="ECO:0000256" key="3">
    <source>
        <dbReference type="ARBA" id="ARBA00023237"/>
    </source>
</evidence>
<evidence type="ECO:0000256" key="2">
    <source>
        <dbReference type="ARBA" id="ARBA00023136"/>
    </source>
</evidence>
<evidence type="ECO:0000259" key="6">
    <source>
        <dbReference type="PROSITE" id="PS51123"/>
    </source>
</evidence>
<feature type="transmembrane region" description="Helical" evidence="5">
    <location>
        <begin position="14"/>
        <end position="31"/>
    </location>
</feature>
<sequence length="212" mass="22193">MAHLEVEPKKSSPWIWILLALVALAVLFFLFKGCGGSKEVATTDSTSTGNAIADTAAKAAAATAPDWNGVDFNSPRSTDSDIADTSIYVSGNDKYTIYSLGSNILFETDKNTLTGSADAKLKTIVESLNKRFKGGTVGVYGSTDSKGDADHNAQLGADRANAVKDWLTKNGLDADKVSVQSLGETEPVASNSTAGGRQQNRNVAIVAFPASN</sequence>
<evidence type="ECO:0000256" key="4">
    <source>
        <dbReference type="PROSITE-ProRule" id="PRU00473"/>
    </source>
</evidence>
<dbReference type="RefSeq" id="WP_191189763.1">
    <property type="nucleotide sequence ID" value="NZ_JACWMY010000007.1"/>
</dbReference>
<protein>
    <submittedName>
        <fullName evidence="7">OmpA family protein</fullName>
    </submittedName>
</protein>
<dbReference type="PRINTS" id="PR01021">
    <property type="entry name" value="OMPADOMAIN"/>
</dbReference>
<dbReference type="PROSITE" id="PS51123">
    <property type="entry name" value="OMPA_2"/>
    <property type="match status" value="1"/>
</dbReference>
<keyword evidence="2 4" id="KW-0472">Membrane</keyword>
<feature type="domain" description="OmpA-like" evidence="6">
    <location>
        <begin position="93"/>
        <end position="211"/>
    </location>
</feature>